<protein>
    <submittedName>
        <fullName evidence="1">Undecaprenyl pyrophosphate synthetase family protein</fullName>
    </submittedName>
</protein>
<keyword evidence="2" id="KW-1185">Reference proteome</keyword>
<evidence type="ECO:0000313" key="1">
    <source>
        <dbReference type="EMBL" id="KZV56991.1"/>
    </source>
</evidence>
<accession>A0A2Z7DB41</accession>
<proteinExistence type="predicted"/>
<name>A0A2Z7DB41_9LAMI</name>
<sequence>MKMKPSTESSRVSQPICVSYETDSETAEQPLETMTTTTSNIQASRAVFAPARQVRSKRQLVALISAIPGVVAKAIESATIPVGVAETTKLAAYFPKSQPQGPDMVIVDPARRASISRRSIGNTFLAKIDPVDKGKPY</sequence>
<dbReference type="Proteomes" id="UP000250235">
    <property type="component" value="Unassembled WGS sequence"/>
</dbReference>
<dbReference type="EMBL" id="KQ987736">
    <property type="protein sequence ID" value="KZV56991.1"/>
    <property type="molecule type" value="Genomic_DNA"/>
</dbReference>
<gene>
    <name evidence="1" type="ORF">F511_08149</name>
</gene>
<evidence type="ECO:0000313" key="2">
    <source>
        <dbReference type="Proteomes" id="UP000250235"/>
    </source>
</evidence>
<dbReference type="AlphaFoldDB" id="A0A2Z7DB41"/>
<reference evidence="1 2" key="1">
    <citation type="journal article" date="2015" name="Proc. Natl. Acad. Sci. U.S.A.">
        <title>The resurrection genome of Boea hygrometrica: A blueprint for survival of dehydration.</title>
        <authorList>
            <person name="Xiao L."/>
            <person name="Yang G."/>
            <person name="Zhang L."/>
            <person name="Yang X."/>
            <person name="Zhao S."/>
            <person name="Ji Z."/>
            <person name="Zhou Q."/>
            <person name="Hu M."/>
            <person name="Wang Y."/>
            <person name="Chen M."/>
            <person name="Xu Y."/>
            <person name="Jin H."/>
            <person name="Xiao X."/>
            <person name="Hu G."/>
            <person name="Bao F."/>
            <person name="Hu Y."/>
            <person name="Wan P."/>
            <person name="Li L."/>
            <person name="Deng X."/>
            <person name="Kuang T."/>
            <person name="Xiang C."/>
            <person name="Zhu J.K."/>
            <person name="Oliver M.J."/>
            <person name="He Y."/>
        </authorList>
    </citation>
    <scope>NUCLEOTIDE SEQUENCE [LARGE SCALE GENOMIC DNA]</scope>
    <source>
        <strain evidence="2">cv. XS01</strain>
    </source>
</reference>
<organism evidence="1 2">
    <name type="scientific">Dorcoceras hygrometricum</name>
    <dbReference type="NCBI Taxonomy" id="472368"/>
    <lineage>
        <taxon>Eukaryota</taxon>
        <taxon>Viridiplantae</taxon>
        <taxon>Streptophyta</taxon>
        <taxon>Embryophyta</taxon>
        <taxon>Tracheophyta</taxon>
        <taxon>Spermatophyta</taxon>
        <taxon>Magnoliopsida</taxon>
        <taxon>eudicotyledons</taxon>
        <taxon>Gunneridae</taxon>
        <taxon>Pentapetalae</taxon>
        <taxon>asterids</taxon>
        <taxon>lamiids</taxon>
        <taxon>Lamiales</taxon>
        <taxon>Gesneriaceae</taxon>
        <taxon>Didymocarpoideae</taxon>
        <taxon>Trichosporeae</taxon>
        <taxon>Loxocarpinae</taxon>
        <taxon>Dorcoceras</taxon>
    </lineage>
</organism>